<protein>
    <submittedName>
        <fullName evidence="2">Uncharacterized protein</fullName>
    </submittedName>
</protein>
<accession>A0A9Q1GM16</accession>
<feature type="signal peptide" evidence="1">
    <location>
        <begin position="1"/>
        <end position="24"/>
    </location>
</feature>
<evidence type="ECO:0000256" key="1">
    <source>
        <dbReference type="SAM" id="SignalP"/>
    </source>
</evidence>
<proteinExistence type="predicted"/>
<keyword evidence="1" id="KW-0732">Signal</keyword>
<feature type="chain" id="PRO_5040349228" evidence="1">
    <location>
        <begin position="25"/>
        <end position="232"/>
    </location>
</feature>
<evidence type="ECO:0000313" key="3">
    <source>
        <dbReference type="Proteomes" id="UP001153076"/>
    </source>
</evidence>
<dbReference type="AlphaFoldDB" id="A0A9Q1GM16"/>
<sequence length="232" mass="24775">MEETLVALRVFLLSSLSLISPVKPLAHLSSHTSRSSLQSRLSLVHRSFNVGDQNGLDQTPAVAPALRTTASSIDLRTPTTSVRLLFGEFGGILVRELGRQLSFGTGSCIYLSSATSTTVHSWTCSPANSASSSTAIGKSLKKKLAEIQLSTQDEGTQGDGTPLPQLSIQTQLNIWKKVVGRTKKGKIYGFGMEGSCASSTSPSTINQVPIEVLQKEKQSKEKLKKKEEAASG</sequence>
<evidence type="ECO:0000313" key="2">
    <source>
        <dbReference type="EMBL" id="KAJ8421752.1"/>
    </source>
</evidence>
<organism evidence="2 3">
    <name type="scientific">Carnegiea gigantea</name>
    <dbReference type="NCBI Taxonomy" id="171969"/>
    <lineage>
        <taxon>Eukaryota</taxon>
        <taxon>Viridiplantae</taxon>
        <taxon>Streptophyta</taxon>
        <taxon>Embryophyta</taxon>
        <taxon>Tracheophyta</taxon>
        <taxon>Spermatophyta</taxon>
        <taxon>Magnoliopsida</taxon>
        <taxon>eudicotyledons</taxon>
        <taxon>Gunneridae</taxon>
        <taxon>Pentapetalae</taxon>
        <taxon>Caryophyllales</taxon>
        <taxon>Cactineae</taxon>
        <taxon>Cactaceae</taxon>
        <taxon>Cactoideae</taxon>
        <taxon>Echinocereeae</taxon>
        <taxon>Carnegiea</taxon>
    </lineage>
</organism>
<comment type="caution">
    <text evidence="2">The sequence shown here is derived from an EMBL/GenBank/DDBJ whole genome shotgun (WGS) entry which is preliminary data.</text>
</comment>
<gene>
    <name evidence="2" type="ORF">Cgig2_022988</name>
</gene>
<reference evidence="2" key="1">
    <citation type="submission" date="2022-04" db="EMBL/GenBank/DDBJ databases">
        <title>Carnegiea gigantea Genome sequencing and assembly v2.</title>
        <authorList>
            <person name="Copetti D."/>
            <person name="Sanderson M.J."/>
            <person name="Burquez A."/>
            <person name="Wojciechowski M.F."/>
        </authorList>
    </citation>
    <scope>NUCLEOTIDE SEQUENCE</scope>
    <source>
        <strain evidence="2">SGP5-SGP5p</strain>
        <tissue evidence="2">Aerial part</tissue>
    </source>
</reference>
<keyword evidence="3" id="KW-1185">Reference proteome</keyword>
<dbReference type="Proteomes" id="UP001153076">
    <property type="component" value="Unassembled WGS sequence"/>
</dbReference>
<name>A0A9Q1GM16_9CARY</name>
<dbReference type="EMBL" id="JAKOGI010002556">
    <property type="protein sequence ID" value="KAJ8421752.1"/>
    <property type="molecule type" value="Genomic_DNA"/>
</dbReference>